<organism evidence="1 2">
    <name type="scientific">Candidatus Abawacabacteria bacterium RBG_16_42_10</name>
    <dbReference type="NCBI Taxonomy" id="1817814"/>
    <lineage>
        <taxon>Bacteria</taxon>
        <taxon>Candidatus Abawacaibacteriota</taxon>
    </lineage>
</organism>
<dbReference type="Proteomes" id="UP000177614">
    <property type="component" value="Unassembled WGS sequence"/>
</dbReference>
<comment type="caution">
    <text evidence="1">The sequence shown here is derived from an EMBL/GenBank/DDBJ whole genome shotgun (WGS) entry which is preliminary data.</text>
</comment>
<reference evidence="1 2" key="1">
    <citation type="journal article" date="2016" name="Nat. Commun.">
        <title>Thousands of microbial genomes shed light on interconnected biogeochemical processes in an aquifer system.</title>
        <authorList>
            <person name="Anantharaman K."/>
            <person name="Brown C.T."/>
            <person name="Hug L.A."/>
            <person name="Sharon I."/>
            <person name="Castelle C.J."/>
            <person name="Probst A.J."/>
            <person name="Thomas B.C."/>
            <person name="Singh A."/>
            <person name="Wilkins M.J."/>
            <person name="Karaoz U."/>
            <person name="Brodie E.L."/>
            <person name="Williams K.H."/>
            <person name="Hubbard S.S."/>
            <person name="Banfield J.F."/>
        </authorList>
    </citation>
    <scope>NUCLEOTIDE SEQUENCE [LARGE SCALE GENOMIC DNA]</scope>
</reference>
<evidence type="ECO:0000313" key="1">
    <source>
        <dbReference type="EMBL" id="OGC81887.1"/>
    </source>
</evidence>
<evidence type="ECO:0000313" key="2">
    <source>
        <dbReference type="Proteomes" id="UP000177614"/>
    </source>
</evidence>
<protein>
    <submittedName>
        <fullName evidence="1">Uncharacterized protein</fullName>
    </submittedName>
</protein>
<proteinExistence type="predicted"/>
<dbReference type="EMBL" id="MEWR01000015">
    <property type="protein sequence ID" value="OGC81887.1"/>
    <property type="molecule type" value="Genomic_DNA"/>
</dbReference>
<sequence length="197" mass="22491">MTTPKVRHSYIGEGGELVSREVYLDTEHTKVLSERFSINKIFLRKYVLPDHTLDSPEHEDIAVRLLCYSERVGRIVAVNHADFVADIHDELINDHEYETRRRILSTDPEEHSIKTDIKKALSKIFLGRSLVPPPPTEQSEPIVSTLIAIARVNPGAIQGEVLNMITAGYFSNVEIDKTWFLEPTEKLLEKVFKAQKK</sequence>
<dbReference type="AlphaFoldDB" id="A0A1F4XJN7"/>
<gene>
    <name evidence="1" type="ORF">A2V81_04295</name>
</gene>
<name>A0A1F4XJN7_9BACT</name>
<accession>A0A1F4XJN7</accession>